<dbReference type="InterPro" id="IPR032718">
    <property type="entry name" value="PGBD4_Znf_C"/>
</dbReference>
<reference evidence="3" key="1">
    <citation type="submission" date="2020-07" db="EMBL/GenBank/DDBJ databases">
        <title>Multicomponent nature underlies the extraordinary mechanical properties of spider dragline silk.</title>
        <authorList>
            <person name="Kono N."/>
            <person name="Nakamura H."/>
            <person name="Mori M."/>
            <person name="Yoshida Y."/>
            <person name="Ohtoshi R."/>
            <person name="Malay A.D."/>
            <person name="Moran D.A.P."/>
            <person name="Tomita M."/>
            <person name="Numata K."/>
            <person name="Arakawa K."/>
        </authorList>
    </citation>
    <scope>NUCLEOTIDE SEQUENCE</scope>
</reference>
<dbReference type="Pfam" id="PF13843">
    <property type="entry name" value="DDE_Tnp_1_7"/>
    <property type="match status" value="1"/>
</dbReference>
<dbReference type="AlphaFoldDB" id="A0A8X6IW26"/>
<sequence>MCVPLVLGSGNTLSQQSYVIMMLSNCHEAKYAKVNRTMKDVSKEEFECPVAIEFYNKIMGGLDLADQIANVYKLDRKSCKWWKKVFFRLLMSAVVNSWIAYCGLKHRKTPLLDFIVPHAEALMASGKLNAQYQCRRGTMRLSKTHEAYSMLTICSKNKTRRGAVNVHIKEGIAIKTKTRRRCRKCAQKKKESHTKIMCTMCNIPLCIDCFNPYHS</sequence>
<dbReference type="PANTHER" id="PTHR47272">
    <property type="entry name" value="DDE_TNP_1_7 DOMAIN-CONTAINING PROTEIN"/>
    <property type="match status" value="1"/>
</dbReference>
<name>A0A8X6IW26_TRICU</name>
<gene>
    <name evidence="3" type="primary">X975_08756</name>
    <name evidence="3" type="ORF">TNCT_644081</name>
</gene>
<comment type="caution">
    <text evidence="3">The sequence shown here is derived from an EMBL/GenBank/DDBJ whole genome shotgun (WGS) entry which is preliminary data.</text>
</comment>
<dbReference type="InterPro" id="IPR029526">
    <property type="entry name" value="PGBD"/>
</dbReference>
<dbReference type="Pfam" id="PF13842">
    <property type="entry name" value="zf-Tnp_2"/>
    <property type="match status" value="1"/>
</dbReference>
<feature type="domain" description="PiggyBac transposable element-derived protein 4 C-terminal zinc-finger" evidence="1">
    <location>
        <begin position="175"/>
        <end position="214"/>
    </location>
</feature>
<dbReference type="Proteomes" id="UP000887116">
    <property type="component" value="Unassembled WGS sequence"/>
</dbReference>
<accession>A0A8X6IW26</accession>
<organism evidence="3 4">
    <name type="scientific">Trichonephila clavata</name>
    <name type="common">Joro spider</name>
    <name type="synonym">Nephila clavata</name>
    <dbReference type="NCBI Taxonomy" id="2740835"/>
    <lineage>
        <taxon>Eukaryota</taxon>
        <taxon>Metazoa</taxon>
        <taxon>Ecdysozoa</taxon>
        <taxon>Arthropoda</taxon>
        <taxon>Chelicerata</taxon>
        <taxon>Arachnida</taxon>
        <taxon>Araneae</taxon>
        <taxon>Araneomorphae</taxon>
        <taxon>Entelegynae</taxon>
        <taxon>Araneoidea</taxon>
        <taxon>Nephilidae</taxon>
        <taxon>Trichonephila</taxon>
    </lineage>
</organism>
<evidence type="ECO:0000313" key="4">
    <source>
        <dbReference type="Proteomes" id="UP000887116"/>
    </source>
</evidence>
<feature type="domain" description="PiggyBac transposable element-derived protein" evidence="2">
    <location>
        <begin position="17"/>
        <end position="98"/>
    </location>
</feature>
<dbReference type="PANTHER" id="PTHR47272:SF1">
    <property type="entry name" value="PIGGYBAC TRANSPOSABLE ELEMENT-DERIVED PROTEIN 3-LIKE"/>
    <property type="match status" value="1"/>
</dbReference>
<dbReference type="OrthoDB" id="6437726at2759"/>
<keyword evidence="4" id="KW-1185">Reference proteome</keyword>
<evidence type="ECO:0000313" key="3">
    <source>
        <dbReference type="EMBL" id="GFR02213.1"/>
    </source>
</evidence>
<evidence type="ECO:0000259" key="2">
    <source>
        <dbReference type="Pfam" id="PF13843"/>
    </source>
</evidence>
<proteinExistence type="predicted"/>
<dbReference type="EMBL" id="BMAO01005566">
    <property type="protein sequence ID" value="GFR02213.1"/>
    <property type="molecule type" value="Genomic_DNA"/>
</dbReference>
<evidence type="ECO:0000259" key="1">
    <source>
        <dbReference type="Pfam" id="PF13842"/>
    </source>
</evidence>
<protein>
    <submittedName>
        <fullName evidence="3">PiggyBac transposable element-derived protein 4</fullName>
    </submittedName>
</protein>